<reference evidence="1 2" key="1">
    <citation type="journal article" date="2020" name="Microorganisms">
        <title>Simultaneous Genome Sequencing of Prosthecochloris ethylica and Desulfuromonas acetoxidans within a Syntrophic Mixture Reveals Unique Pili and Protein Interactions.</title>
        <authorList>
            <person name="Kyndt J.A."/>
            <person name="Van Beeumen J.J."/>
            <person name="Meyer T.E."/>
        </authorList>
    </citation>
    <scope>NUCLEOTIDE SEQUENCE [LARGE SCALE GENOMIC DNA]</scope>
    <source>
        <strain evidence="1 2">N3</strain>
    </source>
</reference>
<accession>A0ABR9XS70</accession>
<dbReference type="EMBL" id="JADGII010000007">
    <property type="protein sequence ID" value="MBF0636727.1"/>
    <property type="molecule type" value="Genomic_DNA"/>
</dbReference>
<keyword evidence="2" id="KW-1185">Reference proteome</keyword>
<name>A0ABR9XS70_9CHLB</name>
<proteinExistence type="predicted"/>
<organism evidence="1 2">
    <name type="scientific">Prosthecochloris ethylica</name>
    <dbReference type="NCBI Taxonomy" id="2743976"/>
    <lineage>
        <taxon>Bacteria</taxon>
        <taxon>Pseudomonadati</taxon>
        <taxon>Chlorobiota</taxon>
        <taxon>Chlorobiia</taxon>
        <taxon>Chlorobiales</taxon>
        <taxon>Chlorobiaceae</taxon>
        <taxon>Prosthecochloris</taxon>
    </lineage>
</organism>
<evidence type="ECO:0000313" key="1">
    <source>
        <dbReference type="EMBL" id="MBF0636727.1"/>
    </source>
</evidence>
<dbReference type="RefSeq" id="WP_175187819.1">
    <property type="nucleotide sequence ID" value="NZ_JABVZQ010000023.1"/>
</dbReference>
<dbReference type="Proteomes" id="UP000619838">
    <property type="component" value="Unassembled WGS sequence"/>
</dbReference>
<gene>
    <name evidence="1" type="ORF">INT08_05990</name>
</gene>
<sequence length="51" mass="5765">MTFNDRDILTHAGKIEKFHTNRLSGSAKSLSDFDKVVKQIETTNKKGKRDG</sequence>
<evidence type="ECO:0000313" key="2">
    <source>
        <dbReference type="Proteomes" id="UP000619838"/>
    </source>
</evidence>
<comment type="caution">
    <text evidence="1">The sequence shown here is derived from an EMBL/GenBank/DDBJ whole genome shotgun (WGS) entry which is preliminary data.</text>
</comment>
<protein>
    <submittedName>
        <fullName evidence="1">Uncharacterized protein</fullName>
    </submittedName>
</protein>